<reference evidence="2" key="1">
    <citation type="journal article" date="2023" name="Front. Plant Sci.">
        <title>Chromosomal-level genome assembly of Melastoma candidum provides insights into trichome evolution.</title>
        <authorList>
            <person name="Zhong Y."/>
            <person name="Wu W."/>
            <person name="Sun C."/>
            <person name="Zou P."/>
            <person name="Liu Y."/>
            <person name="Dai S."/>
            <person name="Zhou R."/>
        </authorList>
    </citation>
    <scope>NUCLEOTIDE SEQUENCE [LARGE SCALE GENOMIC DNA]</scope>
</reference>
<protein>
    <submittedName>
        <fullName evidence="1">Uncharacterized protein</fullName>
    </submittedName>
</protein>
<name>A0ACB9RJT9_9MYRT</name>
<sequence length="162" mass="17939">MSSGSSSSSSIRCAGCKHLRRKCPPNCILAPYFPPSNPRRFASVHEVFGASNVTKTLEQLPEHLRRDAAESMVYEAMQRMRDPVYGCAGIITHLQRQIIQLRGEISRAEGEIARIVASAQQHQSPPLPHGNQGIQGDQSSNIFSAGQSYHQDDFVFNDGNFR</sequence>
<gene>
    <name evidence="1" type="ORF">MLD38_005566</name>
</gene>
<evidence type="ECO:0000313" key="2">
    <source>
        <dbReference type="Proteomes" id="UP001057402"/>
    </source>
</evidence>
<dbReference type="EMBL" id="CM042882">
    <property type="protein sequence ID" value="KAI4379243.1"/>
    <property type="molecule type" value="Genomic_DNA"/>
</dbReference>
<proteinExistence type="predicted"/>
<comment type="caution">
    <text evidence="1">The sequence shown here is derived from an EMBL/GenBank/DDBJ whole genome shotgun (WGS) entry which is preliminary data.</text>
</comment>
<organism evidence="1 2">
    <name type="scientific">Melastoma candidum</name>
    <dbReference type="NCBI Taxonomy" id="119954"/>
    <lineage>
        <taxon>Eukaryota</taxon>
        <taxon>Viridiplantae</taxon>
        <taxon>Streptophyta</taxon>
        <taxon>Embryophyta</taxon>
        <taxon>Tracheophyta</taxon>
        <taxon>Spermatophyta</taxon>
        <taxon>Magnoliopsida</taxon>
        <taxon>eudicotyledons</taxon>
        <taxon>Gunneridae</taxon>
        <taxon>Pentapetalae</taxon>
        <taxon>rosids</taxon>
        <taxon>malvids</taxon>
        <taxon>Myrtales</taxon>
        <taxon>Melastomataceae</taxon>
        <taxon>Melastomatoideae</taxon>
        <taxon>Melastomateae</taxon>
        <taxon>Melastoma</taxon>
    </lineage>
</organism>
<evidence type="ECO:0000313" key="1">
    <source>
        <dbReference type="EMBL" id="KAI4379243.1"/>
    </source>
</evidence>
<dbReference type="Proteomes" id="UP001057402">
    <property type="component" value="Chromosome 3"/>
</dbReference>
<accession>A0ACB9RJT9</accession>
<keyword evidence="2" id="KW-1185">Reference proteome</keyword>